<dbReference type="KEGG" id="psic:J4E96_05225"/>
<keyword evidence="1" id="KW-0805">Transcription regulation</keyword>
<gene>
    <name evidence="5" type="ORF">J4E96_05225</name>
</gene>
<keyword evidence="2" id="KW-0238">DNA-binding</keyword>
<dbReference type="EMBL" id="CP071868">
    <property type="protein sequence ID" value="QTE30397.1"/>
    <property type="molecule type" value="Genomic_DNA"/>
</dbReference>
<dbReference type="GO" id="GO:0003677">
    <property type="term" value="F:DNA binding"/>
    <property type="evidence" value="ECO:0007669"/>
    <property type="project" value="UniProtKB-KW"/>
</dbReference>
<keyword evidence="3" id="KW-0804">Transcription</keyword>
<evidence type="ECO:0000313" key="5">
    <source>
        <dbReference type="EMBL" id="QTE30397.1"/>
    </source>
</evidence>
<dbReference type="PANTHER" id="PTHR38445">
    <property type="entry name" value="HTH-TYPE TRANSCRIPTIONAL REPRESSOR YTRA"/>
    <property type="match status" value="1"/>
</dbReference>
<dbReference type="InterPro" id="IPR036390">
    <property type="entry name" value="WH_DNA-bd_sf"/>
</dbReference>
<keyword evidence="6" id="KW-1185">Reference proteome</keyword>
<reference evidence="5" key="1">
    <citation type="submission" date="2021-03" db="EMBL/GenBank/DDBJ databases">
        <title>Pengzhenrongella sicca gen. nov., sp. nov., a new member of suborder Micrococcineae isolated from High-Arctic tundra soil.</title>
        <authorList>
            <person name="Peng F."/>
        </authorList>
    </citation>
    <scope>NUCLEOTIDE SEQUENCE</scope>
    <source>
        <strain evidence="5">LRZ-2</strain>
    </source>
</reference>
<accession>A0A8A4ZIQ0</accession>
<dbReference type="CDD" id="cd07377">
    <property type="entry name" value="WHTH_GntR"/>
    <property type="match status" value="1"/>
</dbReference>
<sequence length="124" mass="13018">MRITIDPRSPVAPYDQIRTQLADAIHAGSLAPGTRLPTVRGLAAELGLAPNTVARAYRELEQAGAVRTGGRNGTIVEQSGEAADRAAFAAAQDYVRRARELGLDDEASLRWVRTALAAGPGPAS</sequence>
<organism evidence="5 6">
    <name type="scientific">Pengzhenrongella sicca</name>
    <dbReference type="NCBI Taxonomy" id="2819238"/>
    <lineage>
        <taxon>Bacteria</taxon>
        <taxon>Bacillati</taxon>
        <taxon>Actinomycetota</taxon>
        <taxon>Actinomycetes</taxon>
        <taxon>Micrococcales</taxon>
        <taxon>Pengzhenrongella</taxon>
    </lineage>
</organism>
<evidence type="ECO:0000313" key="6">
    <source>
        <dbReference type="Proteomes" id="UP000663937"/>
    </source>
</evidence>
<evidence type="ECO:0000256" key="2">
    <source>
        <dbReference type="ARBA" id="ARBA00023125"/>
    </source>
</evidence>
<dbReference type="RefSeq" id="WP_227424727.1">
    <property type="nucleotide sequence ID" value="NZ_CP071868.1"/>
</dbReference>
<dbReference type="PANTHER" id="PTHR38445:SF9">
    <property type="entry name" value="HTH-TYPE TRANSCRIPTIONAL REPRESSOR YTRA"/>
    <property type="match status" value="1"/>
</dbReference>
<dbReference type="GO" id="GO:0003700">
    <property type="term" value="F:DNA-binding transcription factor activity"/>
    <property type="evidence" value="ECO:0007669"/>
    <property type="project" value="InterPro"/>
</dbReference>
<dbReference type="PROSITE" id="PS50949">
    <property type="entry name" value="HTH_GNTR"/>
    <property type="match status" value="1"/>
</dbReference>
<dbReference type="Pfam" id="PF00392">
    <property type="entry name" value="GntR"/>
    <property type="match status" value="1"/>
</dbReference>
<dbReference type="Proteomes" id="UP000663937">
    <property type="component" value="Chromosome"/>
</dbReference>
<evidence type="ECO:0000256" key="1">
    <source>
        <dbReference type="ARBA" id="ARBA00023015"/>
    </source>
</evidence>
<dbReference type="InterPro" id="IPR036388">
    <property type="entry name" value="WH-like_DNA-bd_sf"/>
</dbReference>
<dbReference type="SUPFAM" id="SSF46785">
    <property type="entry name" value="Winged helix' DNA-binding domain"/>
    <property type="match status" value="1"/>
</dbReference>
<dbReference type="SMART" id="SM00345">
    <property type="entry name" value="HTH_GNTR"/>
    <property type="match status" value="1"/>
</dbReference>
<dbReference type="AlphaFoldDB" id="A0A8A4ZIQ0"/>
<feature type="domain" description="HTH gntR-type" evidence="4">
    <location>
        <begin position="11"/>
        <end position="79"/>
    </location>
</feature>
<evidence type="ECO:0000259" key="4">
    <source>
        <dbReference type="PROSITE" id="PS50949"/>
    </source>
</evidence>
<proteinExistence type="predicted"/>
<protein>
    <submittedName>
        <fullName evidence="5">GntR family transcriptional regulator</fullName>
    </submittedName>
</protein>
<dbReference type="Gene3D" id="1.10.10.10">
    <property type="entry name" value="Winged helix-like DNA-binding domain superfamily/Winged helix DNA-binding domain"/>
    <property type="match status" value="1"/>
</dbReference>
<name>A0A8A4ZIQ0_9MICO</name>
<evidence type="ECO:0000256" key="3">
    <source>
        <dbReference type="ARBA" id="ARBA00023163"/>
    </source>
</evidence>
<dbReference type="InterPro" id="IPR000524">
    <property type="entry name" value="Tscrpt_reg_HTH_GntR"/>
</dbReference>